<evidence type="ECO:0000313" key="3">
    <source>
        <dbReference type="Proteomes" id="UP001597214"/>
    </source>
</evidence>
<dbReference type="InterPro" id="IPR011437">
    <property type="entry name" value="DUF1540"/>
</dbReference>
<dbReference type="Pfam" id="PF07561">
    <property type="entry name" value="DUF1540"/>
    <property type="match status" value="1"/>
</dbReference>
<dbReference type="EMBL" id="JBHUEM010000020">
    <property type="protein sequence ID" value="MFD1737443.1"/>
    <property type="molecule type" value="Genomic_DNA"/>
</dbReference>
<proteinExistence type="predicted"/>
<accession>A0ABW4LTL6</accession>
<gene>
    <name evidence="2" type="ORF">ACFSCX_12845</name>
</gene>
<name>A0ABW4LTL6_9BACI</name>
<feature type="domain" description="DUF1540" evidence="1">
    <location>
        <begin position="6"/>
        <end position="65"/>
    </location>
</feature>
<protein>
    <submittedName>
        <fullName evidence="2">DUF1540 domain-containing protein</fullName>
    </submittedName>
</protein>
<sequence length="71" mass="8020">MPNVEVSCSISNCSFYKEGNLCGAEKIMVDIDKHSTYEAEFSNEFGYEDHQDQVAESAQTCCRTFKPKKLS</sequence>
<reference evidence="3" key="1">
    <citation type="journal article" date="2019" name="Int. J. Syst. Evol. Microbiol.">
        <title>The Global Catalogue of Microorganisms (GCM) 10K type strain sequencing project: providing services to taxonomists for standard genome sequencing and annotation.</title>
        <authorList>
            <consortium name="The Broad Institute Genomics Platform"/>
            <consortium name="The Broad Institute Genome Sequencing Center for Infectious Disease"/>
            <person name="Wu L."/>
            <person name="Ma J."/>
        </authorList>
    </citation>
    <scope>NUCLEOTIDE SEQUENCE [LARGE SCALE GENOMIC DNA]</scope>
    <source>
        <strain evidence="3">CCUG 49339</strain>
    </source>
</reference>
<dbReference type="Proteomes" id="UP001597214">
    <property type="component" value="Unassembled WGS sequence"/>
</dbReference>
<comment type="caution">
    <text evidence="2">The sequence shown here is derived from an EMBL/GenBank/DDBJ whole genome shotgun (WGS) entry which is preliminary data.</text>
</comment>
<evidence type="ECO:0000259" key="1">
    <source>
        <dbReference type="Pfam" id="PF07561"/>
    </source>
</evidence>
<dbReference type="RefSeq" id="WP_377928652.1">
    <property type="nucleotide sequence ID" value="NZ_JBHUEM010000020.1"/>
</dbReference>
<organism evidence="2 3">
    <name type="scientific">Bacillus salitolerans</name>
    <dbReference type="NCBI Taxonomy" id="1437434"/>
    <lineage>
        <taxon>Bacteria</taxon>
        <taxon>Bacillati</taxon>
        <taxon>Bacillota</taxon>
        <taxon>Bacilli</taxon>
        <taxon>Bacillales</taxon>
        <taxon>Bacillaceae</taxon>
        <taxon>Bacillus</taxon>
    </lineage>
</organism>
<evidence type="ECO:0000313" key="2">
    <source>
        <dbReference type="EMBL" id="MFD1737443.1"/>
    </source>
</evidence>
<keyword evidence="3" id="KW-1185">Reference proteome</keyword>